<accession>A0A369AQT0</accession>
<dbReference type="PANTHER" id="PTHR11941:SF169">
    <property type="entry name" value="(7AS)-7A-METHYL-1,5-DIOXO-2,3,5,6,7,7A-HEXAHYDRO-1H-INDENE-CARBOXYL-COA HYDROLASE"/>
    <property type="match status" value="1"/>
</dbReference>
<dbReference type="InterPro" id="IPR001753">
    <property type="entry name" value="Enoyl-CoA_hydra/iso"/>
</dbReference>
<evidence type="ECO:0000256" key="3">
    <source>
        <dbReference type="ARBA" id="ARBA00023239"/>
    </source>
</evidence>
<gene>
    <name evidence="5" type="ORF">DFR45_101249</name>
</gene>
<dbReference type="FunFam" id="1.10.12.10:FF:000001">
    <property type="entry name" value="Probable enoyl-CoA hydratase, mitochondrial"/>
    <property type="match status" value="1"/>
</dbReference>
<evidence type="ECO:0000256" key="2">
    <source>
        <dbReference type="ARBA" id="ARBA00023098"/>
    </source>
</evidence>
<dbReference type="AlphaFoldDB" id="A0A369AQT0"/>
<keyword evidence="6" id="KW-1185">Reference proteome</keyword>
<reference evidence="5 6" key="1">
    <citation type="submission" date="2018-07" db="EMBL/GenBank/DDBJ databases">
        <title>Genomic Encyclopedia of Type Strains, Phase IV (KMG-IV): sequencing the most valuable type-strain genomes for metagenomic binning, comparative biology and taxonomic classification.</title>
        <authorList>
            <person name="Goeker M."/>
        </authorList>
    </citation>
    <scope>NUCLEOTIDE SEQUENCE [LARGE SCALE GENOMIC DNA]</scope>
    <source>
        <strain evidence="5 6">DSM 100911</strain>
    </source>
</reference>
<dbReference type="OrthoDB" id="9774843at2"/>
<keyword evidence="3" id="KW-0456">Lyase</keyword>
<evidence type="ECO:0000256" key="1">
    <source>
        <dbReference type="ARBA" id="ARBA00005254"/>
    </source>
</evidence>
<dbReference type="PROSITE" id="PS00166">
    <property type="entry name" value="ENOYL_COA_HYDRATASE"/>
    <property type="match status" value="1"/>
</dbReference>
<organism evidence="5 6">
    <name type="scientific">Extensimonas vulgaris</name>
    <dbReference type="NCBI Taxonomy" id="1031594"/>
    <lineage>
        <taxon>Bacteria</taxon>
        <taxon>Pseudomonadati</taxon>
        <taxon>Pseudomonadota</taxon>
        <taxon>Betaproteobacteria</taxon>
        <taxon>Burkholderiales</taxon>
        <taxon>Comamonadaceae</taxon>
        <taxon>Extensimonas</taxon>
    </lineage>
</organism>
<dbReference type="RefSeq" id="WP_114481882.1">
    <property type="nucleotide sequence ID" value="NZ_QPJU01000001.1"/>
</dbReference>
<proteinExistence type="inferred from homology"/>
<dbReference type="Proteomes" id="UP000252174">
    <property type="component" value="Unassembled WGS sequence"/>
</dbReference>
<dbReference type="GO" id="GO:0016836">
    <property type="term" value="F:hydro-lyase activity"/>
    <property type="evidence" value="ECO:0007669"/>
    <property type="project" value="UniProtKB-ARBA"/>
</dbReference>
<comment type="caution">
    <text evidence="5">The sequence shown here is derived from an EMBL/GenBank/DDBJ whole genome shotgun (WGS) entry which is preliminary data.</text>
</comment>
<dbReference type="GO" id="GO:0006635">
    <property type="term" value="P:fatty acid beta-oxidation"/>
    <property type="evidence" value="ECO:0007669"/>
    <property type="project" value="TreeGrafter"/>
</dbReference>
<dbReference type="InterPro" id="IPR014748">
    <property type="entry name" value="Enoyl-CoA_hydra_C"/>
</dbReference>
<evidence type="ECO:0000313" key="5">
    <source>
        <dbReference type="EMBL" id="RCX11720.1"/>
    </source>
</evidence>
<dbReference type="InterPro" id="IPR029045">
    <property type="entry name" value="ClpP/crotonase-like_dom_sf"/>
</dbReference>
<dbReference type="InterPro" id="IPR018376">
    <property type="entry name" value="Enoyl-CoA_hyd/isom_CS"/>
</dbReference>
<name>A0A369AQT0_9BURK</name>
<evidence type="ECO:0000313" key="6">
    <source>
        <dbReference type="Proteomes" id="UP000252174"/>
    </source>
</evidence>
<comment type="similarity">
    <text evidence="1 4">Belongs to the enoyl-CoA hydratase/isomerase family.</text>
</comment>
<evidence type="ECO:0000256" key="4">
    <source>
        <dbReference type="RuleBase" id="RU003707"/>
    </source>
</evidence>
<dbReference type="Gene3D" id="3.90.226.10">
    <property type="entry name" value="2-enoyl-CoA Hydratase, Chain A, domain 1"/>
    <property type="match status" value="1"/>
</dbReference>
<dbReference type="PANTHER" id="PTHR11941">
    <property type="entry name" value="ENOYL-COA HYDRATASE-RELATED"/>
    <property type="match status" value="1"/>
</dbReference>
<dbReference type="Pfam" id="PF00378">
    <property type="entry name" value="ECH_1"/>
    <property type="match status" value="1"/>
</dbReference>
<keyword evidence="2" id="KW-0443">Lipid metabolism</keyword>
<sequence>MSDADSVLYEVRDGIATVKINRPEMRNALSPAAANRLYECWDAVDADKDVRVAILTSSDCGTFCAGLDLREAARVKKEEGVDILTKMKDPFHSRQRRVAKPIIAAMTGHLIAGGMMLSLNSDLRVGLKGTQVGITETRIAGRGSPWAIPLLWMLPQPLLMEMVLTGELYPIEPFHELRFINYLEDTPDAVRARAQQLAERIRDNAPLSVMAGKEAILTAMSAGCEAGMALAHNIYRAAYASEDAQEGPRAFAEKRKPVWKGR</sequence>
<dbReference type="CDD" id="cd06558">
    <property type="entry name" value="crotonase-like"/>
    <property type="match status" value="1"/>
</dbReference>
<dbReference type="SUPFAM" id="SSF52096">
    <property type="entry name" value="ClpP/crotonase"/>
    <property type="match status" value="1"/>
</dbReference>
<dbReference type="EMBL" id="QPJU01000001">
    <property type="protein sequence ID" value="RCX11720.1"/>
    <property type="molecule type" value="Genomic_DNA"/>
</dbReference>
<protein>
    <submittedName>
        <fullName evidence="5">Enoyl-CoA hydratase/carnithine racemase</fullName>
    </submittedName>
</protein>
<dbReference type="Gene3D" id="1.10.12.10">
    <property type="entry name" value="Lyase 2-enoyl-coa Hydratase, Chain A, domain 2"/>
    <property type="match status" value="1"/>
</dbReference>